<keyword evidence="6 11" id="KW-0547">Nucleotide-binding</keyword>
<dbReference type="Gene3D" id="3.40.50.300">
    <property type="entry name" value="P-loop containing nucleotide triphosphate hydrolases"/>
    <property type="match status" value="1"/>
</dbReference>
<keyword evidence="4 11" id="KW-0028">Amino-acid biosynthesis</keyword>
<evidence type="ECO:0000313" key="12">
    <source>
        <dbReference type="EMBL" id="BAY58960.1"/>
    </source>
</evidence>
<dbReference type="PRINTS" id="PR01100">
    <property type="entry name" value="SHIKIMTKNASE"/>
</dbReference>
<comment type="cofactor">
    <cofactor evidence="11">
        <name>Mg(2+)</name>
        <dbReference type="ChEBI" id="CHEBI:18420"/>
    </cofactor>
    <text evidence="11">Binds 1 Mg(2+) ion per subunit.</text>
</comment>
<feature type="binding site" evidence="11">
    <location>
        <position position="119"/>
    </location>
    <ligand>
        <name>ATP</name>
        <dbReference type="ChEBI" id="CHEBI:30616"/>
    </ligand>
</feature>
<comment type="catalytic activity">
    <reaction evidence="10 11">
        <text>shikimate + ATP = 3-phosphoshikimate + ADP + H(+)</text>
        <dbReference type="Rhea" id="RHEA:13121"/>
        <dbReference type="ChEBI" id="CHEBI:15378"/>
        <dbReference type="ChEBI" id="CHEBI:30616"/>
        <dbReference type="ChEBI" id="CHEBI:36208"/>
        <dbReference type="ChEBI" id="CHEBI:145989"/>
        <dbReference type="ChEBI" id="CHEBI:456216"/>
        <dbReference type="EC" id="2.7.1.71"/>
    </reaction>
</comment>
<dbReference type="GO" id="GO:0000287">
    <property type="term" value="F:magnesium ion binding"/>
    <property type="evidence" value="ECO:0007669"/>
    <property type="project" value="UniProtKB-UniRule"/>
</dbReference>
<keyword evidence="11" id="KW-0479">Metal-binding</keyword>
<evidence type="ECO:0000256" key="7">
    <source>
        <dbReference type="ARBA" id="ARBA00022777"/>
    </source>
</evidence>
<dbReference type="SUPFAM" id="SSF52540">
    <property type="entry name" value="P-loop containing nucleoside triphosphate hydrolases"/>
    <property type="match status" value="1"/>
</dbReference>
<keyword evidence="13" id="KW-1185">Reference proteome</keyword>
<evidence type="ECO:0000256" key="6">
    <source>
        <dbReference type="ARBA" id="ARBA00022741"/>
    </source>
</evidence>
<dbReference type="Proteomes" id="UP000217895">
    <property type="component" value="Chromosome"/>
</dbReference>
<evidence type="ECO:0000256" key="1">
    <source>
        <dbReference type="ARBA" id="ARBA00004842"/>
    </source>
</evidence>
<evidence type="ECO:0000256" key="9">
    <source>
        <dbReference type="ARBA" id="ARBA00023141"/>
    </source>
</evidence>
<comment type="subcellular location">
    <subcellularLocation>
        <location evidence="11">Cytoplasm</location>
    </subcellularLocation>
</comment>
<dbReference type="GO" id="GO:0009423">
    <property type="term" value="P:chorismate biosynthetic process"/>
    <property type="evidence" value="ECO:0007669"/>
    <property type="project" value="UniProtKB-UniRule"/>
</dbReference>
<keyword evidence="11" id="KW-0963">Cytoplasm</keyword>
<organism evidence="12 13">
    <name type="scientific">Leptolyngbya boryana NIES-2135</name>
    <dbReference type="NCBI Taxonomy" id="1973484"/>
    <lineage>
        <taxon>Bacteria</taxon>
        <taxon>Bacillati</taxon>
        <taxon>Cyanobacteriota</taxon>
        <taxon>Cyanophyceae</taxon>
        <taxon>Leptolyngbyales</taxon>
        <taxon>Leptolyngbyaceae</taxon>
        <taxon>Leptolyngbya group</taxon>
        <taxon>Leptolyngbya</taxon>
    </lineage>
</organism>
<evidence type="ECO:0000256" key="4">
    <source>
        <dbReference type="ARBA" id="ARBA00022605"/>
    </source>
</evidence>
<dbReference type="GO" id="GO:0005524">
    <property type="term" value="F:ATP binding"/>
    <property type="evidence" value="ECO:0007669"/>
    <property type="project" value="UniProtKB-UniRule"/>
</dbReference>
<comment type="similarity">
    <text evidence="2 11">Belongs to the shikimate kinase family.</text>
</comment>
<comment type="function">
    <text evidence="11">Catalyzes the specific phosphorylation of the 3-hydroxyl group of shikimic acid using ATP as a cosubstrate.</text>
</comment>
<evidence type="ECO:0000256" key="8">
    <source>
        <dbReference type="ARBA" id="ARBA00022840"/>
    </source>
</evidence>
<feature type="binding site" evidence="11">
    <location>
        <position position="138"/>
    </location>
    <ligand>
        <name>substrate</name>
    </ligand>
</feature>
<dbReference type="GO" id="GO:0008652">
    <property type="term" value="P:amino acid biosynthetic process"/>
    <property type="evidence" value="ECO:0007669"/>
    <property type="project" value="UniProtKB-KW"/>
</dbReference>
<feature type="binding site" evidence="11">
    <location>
        <begin position="14"/>
        <end position="19"/>
    </location>
    <ligand>
        <name>ATP</name>
        <dbReference type="ChEBI" id="CHEBI:30616"/>
    </ligand>
</feature>
<feature type="binding site" evidence="11">
    <location>
        <position position="82"/>
    </location>
    <ligand>
        <name>substrate</name>
    </ligand>
</feature>
<name>A0A1Z4JQI1_LEPBY</name>
<dbReference type="PANTHER" id="PTHR21087:SF16">
    <property type="entry name" value="SHIKIMATE KINASE 1, CHLOROPLASTIC"/>
    <property type="match status" value="1"/>
</dbReference>
<dbReference type="HAMAP" id="MF_00109">
    <property type="entry name" value="Shikimate_kinase"/>
    <property type="match status" value="1"/>
</dbReference>
<accession>A0A1Z4JQI1</accession>
<keyword evidence="11" id="KW-0460">Magnesium</keyword>
<dbReference type="GO" id="GO:0004765">
    <property type="term" value="F:shikimate kinase activity"/>
    <property type="evidence" value="ECO:0007669"/>
    <property type="project" value="UniProtKB-UniRule"/>
</dbReference>
<evidence type="ECO:0000256" key="5">
    <source>
        <dbReference type="ARBA" id="ARBA00022679"/>
    </source>
</evidence>
<proteinExistence type="inferred from homology"/>
<dbReference type="EMBL" id="AP018203">
    <property type="protein sequence ID" value="BAY58960.1"/>
    <property type="molecule type" value="Genomic_DNA"/>
</dbReference>
<dbReference type="CDD" id="cd00464">
    <property type="entry name" value="SK"/>
    <property type="match status" value="1"/>
</dbReference>
<sequence>MLNGVSVFLIGMMGVGKTTIGQLLAQRLNYEFLDTDMFIEQATGQSVSTIFAESGESIFRQLETATLSQVSSRLRKVVATGGGIVVAPDNWSYLKHGVIVWLDLPVEQIQKRLSDDTTRPLLQQQDLGSRLNQLLSERRSRYAQADIHILIQPDETPDQITERVLRAIAQECDRKRQMDEAIQQLNKEMPFQTNAD</sequence>
<dbReference type="InterPro" id="IPR027417">
    <property type="entry name" value="P-loop_NTPase"/>
</dbReference>
<evidence type="ECO:0000256" key="2">
    <source>
        <dbReference type="ARBA" id="ARBA00006997"/>
    </source>
</evidence>
<comment type="caution">
    <text evidence="11">Lacks conserved residue(s) required for the propagation of feature annotation.</text>
</comment>
<comment type="pathway">
    <text evidence="1 11">Metabolic intermediate biosynthesis; chorismate biosynthesis; chorismate from D-erythrose 4-phosphate and phosphoenolpyruvate: step 5/7.</text>
</comment>
<comment type="subunit">
    <text evidence="11">Monomer.</text>
</comment>
<dbReference type="EC" id="2.7.1.71" evidence="3 11"/>
<dbReference type="Pfam" id="PF01202">
    <property type="entry name" value="SKI"/>
    <property type="match status" value="1"/>
</dbReference>
<feature type="binding site" evidence="11">
    <location>
        <position position="36"/>
    </location>
    <ligand>
        <name>substrate</name>
    </ligand>
</feature>
<keyword evidence="5 11" id="KW-0808">Transferase</keyword>
<dbReference type="AlphaFoldDB" id="A0A1Z4JQI1"/>
<dbReference type="UniPathway" id="UPA00053">
    <property type="reaction ID" value="UER00088"/>
</dbReference>
<evidence type="ECO:0000256" key="3">
    <source>
        <dbReference type="ARBA" id="ARBA00012154"/>
    </source>
</evidence>
<keyword evidence="7 11" id="KW-0418">Kinase</keyword>
<dbReference type="PANTHER" id="PTHR21087">
    <property type="entry name" value="SHIKIMATE KINASE"/>
    <property type="match status" value="1"/>
</dbReference>
<dbReference type="GO" id="GO:0005829">
    <property type="term" value="C:cytosol"/>
    <property type="evidence" value="ECO:0007669"/>
    <property type="project" value="TreeGrafter"/>
</dbReference>
<dbReference type="InterPro" id="IPR031322">
    <property type="entry name" value="Shikimate/glucono_kinase"/>
</dbReference>
<evidence type="ECO:0000256" key="11">
    <source>
        <dbReference type="HAMAP-Rule" id="MF_00109"/>
    </source>
</evidence>
<dbReference type="GO" id="GO:0009073">
    <property type="term" value="P:aromatic amino acid family biosynthetic process"/>
    <property type="evidence" value="ECO:0007669"/>
    <property type="project" value="UniProtKB-KW"/>
</dbReference>
<dbReference type="InterPro" id="IPR023000">
    <property type="entry name" value="Shikimate_kinase_CS"/>
</dbReference>
<protein>
    <recommendedName>
        <fullName evidence="3 11">Shikimate kinase</fullName>
        <shortName evidence="11">SK</shortName>
        <ecNumber evidence="3 11">2.7.1.71</ecNumber>
    </recommendedName>
</protein>
<evidence type="ECO:0000313" key="13">
    <source>
        <dbReference type="Proteomes" id="UP000217895"/>
    </source>
</evidence>
<gene>
    <name evidence="11" type="primary">aroK</name>
    <name evidence="12" type="ORF">NIES2135_58350</name>
</gene>
<keyword evidence="9 11" id="KW-0057">Aromatic amino acid biosynthesis</keyword>
<reference evidence="12 13" key="1">
    <citation type="submission" date="2017-06" db="EMBL/GenBank/DDBJ databases">
        <title>Genome sequencing of cyanobaciteial culture collection at National Institute for Environmental Studies (NIES).</title>
        <authorList>
            <person name="Hirose Y."/>
            <person name="Shimura Y."/>
            <person name="Fujisawa T."/>
            <person name="Nakamura Y."/>
            <person name="Kawachi M."/>
        </authorList>
    </citation>
    <scope>NUCLEOTIDE SEQUENCE [LARGE SCALE GENOMIC DNA]</scope>
    <source>
        <strain evidence="12 13">NIES-2135</strain>
    </source>
</reference>
<evidence type="ECO:0000256" key="10">
    <source>
        <dbReference type="ARBA" id="ARBA00048567"/>
    </source>
</evidence>
<feature type="binding site" evidence="11">
    <location>
        <position position="18"/>
    </location>
    <ligand>
        <name>Mg(2+)</name>
        <dbReference type="ChEBI" id="CHEBI:18420"/>
    </ligand>
</feature>
<feature type="binding site" evidence="11">
    <location>
        <position position="60"/>
    </location>
    <ligand>
        <name>substrate</name>
    </ligand>
</feature>
<dbReference type="PROSITE" id="PS01128">
    <property type="entry name" value="SHIKIMATE_KINASE"/>
    <property type="match status" value="1"/>
</dbReference>
<dbReference type="InterPro" id="IPR000623">
    <property type="entry name" value="Shikimate_kinase/TSH1"/>
</dbReference>
<keyword evidence="8 11" id="KW-0067">ATP-binding</keyword>